<dbReference type="AlphaFoldDB" id="A0A939HGD1"/>
<gene>
    <name evidence="1" type="ORF">J1902_05215</name>
</gene>
<name>A0A939HGD1_9MICC</name>
<evidence type="ECO:0000313" key="1">
    <source>
        <dbReference type="EMBL" id="MBO1267386.1"/>
    </source>
</evidence>
<dbReference type="Proteomes" id="UP000664164">
    <property type="component" value="Unassembled WGS sequence"/>
</dbReference>
<sequence>MAEIKDARGARLSVTSSANLSGSMEQSKALLSSMTVEPAECQEMALAGMPPSVEGASMAMGTSLDATAGASTVVSLTSGLDTEFLKQSIAQFGEVNKCASMSMTTSGAAFDVALTMLNGLGSVPETIAYRTDTTLPDGRKQSLVTAQVVHRGVLMTVIATGGKSEEDAVARVGAILDQAAALVK</sequence>
<accession>A0A939HGD1</accession>
<comment type="caution">
    <text evidence="1">The sequence shown here is derived from an EMBL/GenBank/DDBJ whole genome shotgun (WGS) entry which is preliminary data.</text>
</comment>
<evidence type="ECO:0008006" key="3">
    <source>
        <dbReference type="Google" id="ProtNLM"/>
    </source>
</evidence>
<dbReference type="EMBL" id="JAFNLL010000009">
    <property type="protein sequence ID" value="MBO1267386.1"/>
    <property type="molecule type" value="Genomic_DNA"/>
</dbReference>
<keyword evidence="2" id="KW-1185">Reference proteome</keyword>
<reference evidence="1" key="1">
    <citation type="submission" date="2021-03" db="EMBL/GenBank/DDBJ databases">
        <title>A new species, PO-11, isolated from a karst cave deposit.</title>
        <authorList>
            <person name="Zhaoxiaoyong W."/>
        </authorList>
    </citation>
    <scope>NUCLEOTIDE SEQUENCE</scope>
    <source>
        <strain evidence="1">PO-11</strain>
    </source>
</reference>
<protein>
    <recommendedName>
        <fullName evidence="3">PknH-like extracellular domain-containing protein</fullName>
    </recommendedName>
</protein>
<proteinExistence type="predicted"/>
<evidence type="ECO:0000313" key="2">
    <source>
        <dbReference type="Proteomes" id="UP000664164"/>
    </source>
</evidence>
<organism evidence="1 2">
    <name type="scientific">Arthrobacter cavernae</name>
    <dbReference type="NCBI Taxonomy" id="2817681"/>
    <lineage>
        <taxon>Bacteria</taxon>
        <taxon>Bacillati</taxon>
        <taxon>Actinomycetota</taxon>
        <taxon>Actinomycetes</taxon>
        <taxon>Micrococcales</taxon>
        <taxon>Micrococcaceae</taxon>
        <taxon>Arthrobacter</taxon>
    </lineage>
</organism>